<reference evidence="3" key="1">
    <citation type="submission" date="2022-11" db="EMBL/GenBank/DDBJ databases">
        <title>Minimal conservation of predation-associated metabolite biosynthetic gene clusters underscores biosynthetic potential of Myxococcota including descriptions for ten novel species: Archangium lansinium sp. nov., Myxococcus landrumus sp. nov., Nannocystis bai.</title>
        <authorList>
            <person name="Ahearne A."/>
            <person name="Stevens C."/>
            <person name="Dowd S."/>
        </authorList>
    </citation>
    <scope>NUCLEOTIDE SEQUENCE</scope>
    <source>
        <strain evidence="3">Fl3</strain>
    </source>
</reference>
<dbReference type="PROSITE" id="PS51257">
    <property type="entry name" value="PROKAR_LIPOPROTEIN"/>
    <property type="match status" value="1"/>
</dbReference>
<name>A0ABY7H273_9BACT</name>
<dbReference type="Proteomes" id="UP001164459">
    <property type="component" value="Chromosome"/>
</dbReference>
<sequence>MSRRPLLALAFALGALGGCFLTANPPPSFRYNCKADSDCRVLTCRGDLVTIPDAEAAGLTLAENCDEVLDADKSKFYEARQTCLDGLCEYPCELSTDVCPSGKGYNLCFNGACATACGFDDERFPDPDATCSSPQQCVLFGDDIELALVEDLIGSGGGGGGGGSNSGFPGGGGGGGSTSVEDLIGTGVCGIRCDADGARACPPGQYCSGAMCLADCAHEGATPCAETAQCYAFGGFSTCIVKCDSTGENTCEKGEVCVKGLDLCLPTCLGEDATTCRDGFTCSEDLAICVPEDLPTSDTDALTTGTDTDVSDTEAPTSETETSG</sequence>
<proteinExistence type="predicted"/>
<feature type="compositionally biased region" description="Low complexity" evidence="1">
    <location>
        <begin position="296"/>
        <end position="308"/>
    </location>
</feature>
<evidence type="ECO:0000313" key="3">
    <source>
        <dbReference type="EMBL" id="WAS93227.1"/>
    </source>
</evidence>
<gene>
    <name evidence="3" type="ORF">O0S08_44265</name>
</gene>
<protein>
    <submittedName>
        <fullName evidence="3">Uncharacterized protein</fullName>
    </submittedName>
</protein>
<organism evidence="3 4">
    <name type="scientific">Nannocystis punicea</name>
    <dbReference type="NCBI Taxonomy" id="2995304"/>
    <lineage>
        <taxon>Bacteria</taxon>
        <taxon>Pseudomonadati</taxon>
        <taxon>Myxococcota</taxon>
        <taxon>Polyangia</taxon>
        <taxon>Nannocystales</taxon>
        <taxon>Nannocystaceae</taxon>
        <taxon>Nannocystis</taxon>
    </lineage>
</organism>
<evidence type="ECO:0000256" key="2">
    <source>
        <dbReference type="SAM" id="SignalP"/>
    </source>
</evidence>
<keyword evidence="2" id="KW-0732">Signal</keyword>
<feature type="region of interest" description="Disordered" evidence="1">
    <location>
        <begin position="295"/>
        <end position="324"/>
    </location>
</feature>
<feature type="compositionally biased region" description="Polar residues" evidence="1">
    <location>
        <begin position="314"/>
        <end position="324"/>
    </location>
</feature>
<keyword evidence="4" id="KW-1185">Reference proteome</keyword>
<dbReference type="RefSeq" id="WP_269035553.1">
    <property type="nucleotide sequence ID" value="NZ_CP114040.1"/>
</dbReference>
<accession>A0ABY7H273</accession>
<dbReference type="EMBL" id="CP114040">
    <property type="protein sequence ID" value="WAS93227.1"/>
    <property type="molecule type" value="Genomic_DNA"/>
</dbReference>
<evidence type="ECO:0000256" key="1">
    <source>
        <dbReference type="SAM" id="MobiDB-lite"/>
    </source>
</evidence>
<evidence type="ECO:0000313" key="4">
    <source>
        <dbReference type="Proteomes" id="UP001164459"/>
    </source>
</evidence>
<feature type="signal peptide" evidence="2">
    <location>
        <begin position="1"/>
        <end position="23"/>
    </location>
</feature>
<feature type="chain" id="PRO_5046408259" evidence="2">
    <location>
        <begin position="24"/>
        <end position="324"/>
    </location>
</feature>